<dbReference type="PROSITE" id="PS50156">
    <property type="entry name" value="SSD"/>
    <property type="match status" value="2"/>
</dbReference>
<protein>
    <submittedName>
        <fullName evidence="7">Membrane protein YdfJ</fullName>
    </submittedName>
</protein>
<keyword evidence="5" id="KW-1133">Transmembrane helix</keyword>
<dbReference type="AlphaFoldDB" id="A0A2K8P7N4"/>
<dbReference type="Pfam" id="PF03176">
    <property type="entry name" value="MMPL"/>
    <property type="match status" value="2"/>
</dbReference>
<evidence type="ECO:0000256" key="4">
    <source>
        <dbReference type="ARBA" id="ARBA00022692"/>
    </source>
</evidence>
<gene>
    <name evidence="7" type="primary">ydfJ1</name>
    <name evidence="7" type="ORF">SLAV_04090</name>
</gene>
<keyword evidence="4" id="KW-0812">Transmembrane</keyword>
<dbReference type="InterPro" id="IPR000731">
    <property type="entry name" value="SSD"/>
</dbReference>
<dbReference type="PANTHER" id="PTHR33406">
    <property type="entry name" value="MEMBRANE PROTEIN MJ1562-RELATED"/>
    <property type="match status" value="1"/>
</dbReference>
<evidence type="ECO:0000256" key="3">
    <source>
        <dbReference type="ARBA" id="ARBA00022475"/>
    </source>
</evidence>
<dbReference type="KEGG" id="slx:SLAV_04090"/>
<evidence type="ECO:0000313" key="7">
    <source>
        <dbReference type="EMBL" id="ATZ22726.1"/>
    </source>
</evidence>
<dbReference type="InterPro" id="IPR004869">
    <property type="entry name" value="MMPL_dom"/>
</dbReference>
<evidence type="ECO:0000256" key="5">
    <source>
        <dbReference type="ARBA" id="ARBA00022989"/>
    </source>
</evidence>
<keyword evidence="8" id="KW-1185">Reference proteome</keyword>
<sequence>MIRALTGCSTRNAWKVIALWAVLGIGLTILGQVFVFRATQPGNDGFLPATYDSAAALRISEDHFGARPDSDPVTVLVARTDGGALGAADERRIGEVSARLAARKIVMPRTKDDPPFTQDHSQIPRIGAGMTAPDRSFRLLSVELKGNPQDPGVQSTYREFREQTRTAFREAGLRTGFTGGLAATVDTADAEKTRSTVVGAVVMGLIVLLHVLVFRSVLAALLPLLAMAVIGGAAAGSVILASMATGIRLAPSTPSLINVVLMGIGIDYFLFLLFRFRERLRLHPGETGRKAAAEVAGRVGTAVTSAALTIVAAFATLGIASFGQFRVLGPAIAVSVLVMLLGSLTLMPALLAVSGRKMFWPSRALRREPRAGLAGRLGELTARRPVALVLASVVLLGALTAGLAGIRVDYGQSGGDGERTGAVLTAEEISRSLPAGVSDPTSVLVAARDGAPLGAERVAGLAGALARVPGVGRVAPTVLSEDGKAARIDLLLTVESAGQEARDLVSGPVRTTVRANMPAGTEAHVGGTASVFADIAVAVDKDLKVIFPVAAVLIAVILLVLLRSVLAPLALMLAVGLGFAATLGASTLVFQHGLGRPGVDFTLPLVLFLFVVALGTDYNILISDRIREEMERPGPARAAVARAVRQTAPAIATAGLVLAASFGSLAVSPHPGTQQTGFATAVGILLSAFVLSIVLVPALAALLGRSLWWPLRPRPGAGEHRAARPEAERVPVG</sequence>
<evidence type="ECO:0000256" key="6">
    <source>
        <dbReference type="ARBA" id="ARBA00023136"/>
    </source>
</evidence>
<dbReference type="Proteomes" id="UP000231791">
    <property type="component" value="Chromosome"/>
</dbReference>
<dbReference type="PANTHER" id="PTHR33406:SF6">
    <property type="entry name" value="MEMBRANE PROTEIN YDGH-RELATED"/>
    <property type="match status" value="1"/>
</dbReference>
<keyword evidence="6" id="KW-0472">Membrane</keyword>
<dbReference type="Gene3D" id="1.20.1640.10">
    <property type="entry name" value="Multidrug efflux transporter AcrB transmembrane domain"/>
    <property type="match status" value="2"/>
</dbReference>
<dbReference type="InterPro" id="IPR050545">
    <property type="entry name" value="Mycobact_MmpL"/>
</dbReference>
<accession>A0A2K8P7N4</accession>
<dbReference type="EMBL" id="CP024985">
    <property type="protein sequence ID" value="ATZ22726.1"/>
    <property type="molecule type" value="Genomic_DNA"/>
</dbReference>
<keyword evidence="3" id="KW-1003">Cell membrane</keyword>
<dbReference type="OrthoDB" id="2365435at2"/>
<organism evidence="7 8">
    <name type="scientific">Streptomyces lavendulae subsp. lavendulae</name>
    <dbReference type="NCBI Taxonomy" id="58340"/>
    <lineage>
        <taxon>Bacteria</taxon>
        <taxon>Bacillati</taxon>
        <taxon>Actinomycetota</taxon>
        <taxon>Actinomycetes</taxon>
        <taxon>Kitasatosporales</taxon>
        <taxon>Streptomycetaceae</taxon>
        <taxon>Streptomyces</taxon>
    </lineage>
</organism>
<dbReference type="SUPFAM" id="SSF82866">
    <property type="entry name" value="Multidrug efflux transporter AcrB transmembrane domain"/>
    <property type="match status" value="2"/>
</dbReference>
<dbReference type="GO" id="GO:0005886">
    <property type="term" value="C:plasma membrane"/>
    <property type="evidence" value="ECO:0007669"/>
    <property type="project" value="UniProtKB-SubCell"/>
</dbReference>
<evidence type="ECO:0000256" key="1">
    <source>
        <dbReference type="ARBA" id="ARBA00004651"/>
    </source>
</evidence>
<comment type="subcellular location">
    <subcellularLocation>
        <location evidence="1">Cell membrane</location>
        <topology evidence="1">Multi-pass membrane protein</topology>
    </subcellularLocation>
</comment>
<name>A0A2K8P7N4_STRLA</name>
<evidence type="ECO:0000256" key="2">
    <source>
        <dbReference type="ARBA" id="ARBA00010157"/>
    </source>
</evidence>
<reference evidence="7 8" key="1">
    <citation type="submission" date="2017-11" db="EMBL/GenBank/DDBJ databases">
        <title>Complete genome sequence of Streptomyces lavendulae subsp. lavendulae CCM 3239 (formerly 'Streptomyces aureofaciens CCM 3239'), the producer of the angucycline-type antibiotic auricin.</title>
        <authorList>
            <person name="Busche T."/>
            <person name="Novakova R."/>
            <person name="Al'Dilaimi A."/>
            <person name="Homerova D."/>
            <person name="Feckova L."/>
            <person name="Rezuchova B."/>
            <person name="Mingyar E."/>
            <person name="Csolleiova D."/>
            <person name="Bekeova C."/>
            <person name="Winkler A."/>
            <person name="Sevcikova B."/>
            <person name="Kalinowski J."/>
            <person name="Kormanec J."/>
            <person name="Ruckert C."/>
        </authorList>
    </citation>
    <scope>NUCLEOTIDE SEQUENCE [LARGE SCALE GENOMIC DNA]</scope>
    <source>
        <strain evidence="7 8">CCM 3239</strain>
    </source>
</reference>
<proteinExistence type="inferred from homology"/>
<evidence type="ECO:0000313" key="8">
    <source>
        <dbReference type="Proteomes" id="UP000231791"/>
    </source>
</evidence>
<comment type="similarity">
    <text evidence="2">Belongs to the resistance-nodulation-cell division (RND) (TC 2.A.6) family. MmpL subfamily.</text>
</comment>